<protein>
    <submittedName>
        <fullName evidence="1">Uncharacterized protein</fullName>
    </submittedName>
</protein>
<dbReference type="EMBL" id="CAJNNW010031940">
    <property type="protein sequence ID" value="CAE8710088.1"/>
    <property type="molecule type" value="Genomic_DNA"/>
</dbReference>
<gene>
    <name evidence="1" type="ORF">PGLA2088_LOCUS35781</name>
</gene>
<reference evidence="1" key="1">
    <citation type="submission" date="2021-02" db="EMBL/GenBank/DDBJ databases">
        <authorList>
            <person name="Dougan E. K."/>
            <person name="Rhodes N."/>
            <person name="Thang M."/>
            <person name="Chan C."/>
        </authorList>
    </citation>
    <scope>NUCLEOTIDE SEQUENCE</scope>
</reference>
<accession>A0A813KKU9</accession>
<evidence type="ECO:0000313" key="1">
    <source>
        <dbReference type="EMBL" id="CAE8710088.1"/>
    </source>
</evidence>
<dbReference type="Proteomes" id="UP000626109">
    <property type="component" value="Unassembled WGS sequence"/>
</dbReference>
<dbReference type="AlphaFoldDB" id="A0A813KKU9"/>
<comment type="caution">
    <text evidence="1">The sequence shown here is derived from an EMBL/GenBank/DDBJ whole genome shotgun (WGS) entry which is preliminary data.</text>
</comment>
<sequence length="120" mass="13206">MTWGCAPFFFDARPACQQAPQVTGRQRLFVMRPGTWLRGQKTDLVVRAVPNDVSYRAAISASEIGCLLPMSLSLVLEMAKLRLTPAVLAHSSAISVARSVNRADARWLSSQDEAVAWTFL</sequence>
<name>A0A813KKU9_POLGL</name>
<evidence type="ECO:0000313" key="2">
    <source>
        <dbReference type="Proteomes" id="UP000626109"/>
    </source>
</evidence>
<organism evidence="1 2">
    <name type="scientific">Polarella glacialis</name>
    <name type="common">Dinoflagellate</name>
    <dbReference type="NCBI Taxonomy" id="89957"/>
    <lineage>
        <taxon>Eukaryota</taxon>
        <taxon>Sar</taxon>
        <taxon>Alveolata</taxon>
        <taxon>Dinophyceae</taxon>
        <taxon>Suessiales</taxon>
        <taxon>Suessiaceae</taxon>
        <taxon>Polarella</taxon>
    </lineage>
</organism>
<proteinExistence type="predicted"/>